<evidence type="ECO:0000313" key="3">
    <source>
        <dbReference type="EMBL" id="TSJ77959.1"/>
    </source>
</evidence>
<dbReference type="Proteomes" id="UP000315648">
    <property type="component" value="Unassembled WGS sequence"/>
</dbReference>
<keyword evidence="4" id="KW-1185">Reference proteome</keyword>
<keyword evidence="1" id="KW-0732">Signal</keyword>
<protein>
    <submittedName>
        <fullName evidence="3">Cell surface protein</fullName>
    </submittedName>
</protein>
<feature type="domain" description="IPT/TIG" evidence="2">
    <location>
        <begin position="138"/>
        <end position="211"/>
    </location>
</feature>
<dbReference type="InterPro" id="IPR013783">
    <property type="entry name" value="Ig-like_fold"/>
</dbReference>
<dbReference type="PROSITE" id="PS51257">
    <property type="entry name" value="PROKAR_LIPOPROTEIN"/>
    <property type="match status" value="1"/>
</dbReference>
<reference evidence="3 4" key="1">
    <citation type="submission" date="2019-07" db="EMBL/GenBank/DDBJ databases">
        <title>Description of 53C-WASEF.</title>
        <authorList>
            <person name="Pitt A."/>
            <person name="Hahn M.W."/>
        </authorList>
    </citation>
    <scope>NUCLEOTIDE SEQUENCE [LARGE SCALE GENOMIC DNA]</scope>
    <source>
        <strain evidence="3 4">53C-WASEF</strain>
    </source>
</reference>
<organism evidence="3 4">
    <name type="scientific">Rariglobus hedericola</name>
    <dbReference type="NCBI Taxonomy" id="2597822"/>
    <lineage>
        <taxon>Bacteria</taxon>
        <taxon>Pseudomonadati</taxon>
        <taxon>Verrucomicrobiota</taxon>
        <taxon>Opitutia</taxon>
        <taxon>Opitutales</taxon>
        <taxon>Opitutaceae</taxon>
        <taxon>Rariglobus</taxon>
    </lineage>
</organism>
<dbReference type="OrthoDB" id="185271at2"/>
<proteinExistence type="predicted"/>
<feature type="signal peptide" evidence="1">
    <location>
        <begin position="1"/>
        <end position="31"/>
    </location>
</feature>
<gene>
    <name evidence="3" type="ORF">FPL22_01215</name>
</gene>
<dbReference type="InterPro" id="IPR014756">
    <property type="entry name" value="Ig_E-set"/>
</dbReference>
<evidence type="ECO:0000259" key="2">
    <source>
        <dbReference type="Pfam" id="PF01833"/>
    </source>
</evidence>
<evidence type="ECO:0000313" key="4">
    <source>
        <dbReference type="Proteomes" id="UP000315648"/>
    </source>
</evidence>
<evidence type="ECO:0000256" key="1">
    <source>
        <dbReference type="SAM" id="SignalP"/>
    </source>
</evidence>
<dbReference type="SUPFAM" id="SSF81296">
    <property type="entry name" value="E set domains"/>
    <property type="match status" value="1"/>
</dbReference>
<sequence>MQNTRFIRAKSLLLALSALVGLVSLTGCNHAITNLTPSVLAENPSQIYTISTRVKPDAPEVVPGSLLVRIIIDGQSFDMKKSALGRDIYEFEYQLPAGRAEIAYYFLINYKYVHQGVVNAREEFSDVVRSNIVGRYVLSLETNRGPVGARISVLGRGFTAQDTVTFDGTSARTVYDSPTSISFFVPAVESGRNYKVEIAGANGTSAVGTFRVDSTALTVSPTSLALTRGQVQELTFTLTTPAPTGGLLLDVTTDAPDSVIMPEVVVPAGSTSATVSITGGKPGSGSLFLKGFGEGEIAVPVTVK</sequence>
<feature type="chain" id="PRO_5021907061" evidence="1">
    <location>
        <begin position="32"/>
        <end position="304"/>
    </location>
</feature>
<dbReference type="Gene3D" id="2.60.40.10">
    <property type="entry name" value="Immunoglobulins"/>
    <property type="match status" value="1"/>
</dbReference>
<comment type="caution">
    <text evidence="3">The sequence shown here is derived from an EMBL/GenBank/DDBJ whole genome shotgun (WGS) entry which is preliminary data.</text>
</comment>
<dbReference type="InterPro" id="IPR002909">
    <property type="entry name" value="IPT_dom"/>
</dbReference>
<dbReference type="RefSeq" id="WP_144228300.1">
    <property type="nucleotide sequence ID" value="NZ_CBCRVV010000001.1"/>
</dbReference>
<name>A0A556QMU0_9BACT</name>
<dbReference type="AlphaFoldDB" id="A0A556QMU0"/>
<accession>A0A556QMU0</accession>
<dbReference type="EMBL" id="VMBG01000001">
    <property type="protein sequence ID" value="TSJ77959.1"/>
    <property type="molecule type" value="Genomic_DNA"/>
</dbReference>
<dbReference type="Pfam" id="PF01833">
    <property type="entry name" value="TIG"/>
    <property type="match status" value="1"/>
</dbReference>